<proteinExistence type="predicted"/>
<sequence length="164" mass="18800">MMMSFFVIWILISGMGDDFISWIGGKGNLSGWVQAVAVIVSLAISIYLPYREKIIKRNANYELVLACMHQLRDVLHILVLEVPRTNRIDSAFSVHKEEISVVRGLLSRVNPEDLPTSIIRIWHNVLVIAEKLERHGSSVRSRAELQEFMRIEISRLNGYINDIK</sequence>
<dbReference type="AlphaFoldDB" id="A9C3M3"/>
<feature type="transmembrane region" description="Helical" evidence="1">
    <location>
        <begin position="32"/>
        <end position="50"/>
    </location>
</feature>
<dbReference type="HOGENOM" id="CLU_1616313_0_0_4"/>
<organism evidence="2 3">
    <name type="scientific">Delftia acidovorans (strain DSM 14801 / SPH-1)</name>
    <dbReference type="NCBI Taxonomy" id="398578"/>
    <lineage>
        <taxon>Bacteria</taxon>
        <taxon>Pseudomonadati</taxon>
        <taxon>Pseudomonadota</taxon>
        <taxon>Betaproteobacteria</taxon>
        <taxon>Burkholderiales</taxon>
        <taxon>Comamonadaceae</taxon>
        <taxon>Delftia</taxon>
    </lineage>
</organism>
<keyword evidence="1" id="KW-0472">Membrane</keyword>
<protein>
    <submittedName>
        <fullName evidence="2">Uncharacterized protein</fullName>
    </submittedName>
</protein>
<dbReference type="KEGG" id="dac:Daci_4705"/>
<name>A9C3M3_DELAS</name>
<gene>
    <name evidence="2" type="ordered locus">Daci_4705</name>
</gene>
<evidence type="ECO:0000256" key="1">
    <source>
        <dbReference type="SAM" id="Phobius"/>
    </source>
</evidence>
<dbReference type="Proteomes" id="UP000000784">
    <property type="component" value="Chromosome"/>
</dbReference>
<reference evidence="2 3" key="1">
    <citation type="journal article" date="2004" name="Appl. Environ. Microbiol.">
        <title>Mineralization of individual congeners of linear alkylbenzenesulfonate by defined pairs of heterotrophic bacteria.</title>
        <authorList>
            <person name="Schleheck D."/>
            <person name="Knepper T.P."/>
            <person name="Fischer K."/>
            <person name="Cook A.M."/>
        </authorList>
    </citation>
    <scope>NUCLEOTIDE SEQUENCE [LARGE SCALE GENOMIC DNA]</scope>
    <source>
        <strain evidence="3">DSM 14801 / SPH-1</strain>
    </source>
</reference>
<accession>A9C3M3</accession>
<keyword evidence="3" id="KW-1185">Reference proteome</keyword>
<evidence type="ECO:0000313" key="2">
    <source>
        <dbReference type="EMBL" id="ABX37334.1"/>
    </source>
</evidence>
<reference evidence="3" key="2">
    <citation type="submission" date="2007-11" db="EMBL/GenBank/DDBJ databases">
        <title>Complete sequence of Delftia acidovorans DSM 14801 / SPH-1.</title>
        <authorList>
            <person name="Copeland A."/>
            <person name="Lucas S."/>
            <person name="Lapidus A."/>
            <person name="Barry K."/>
            <person name="Glavina del Rio T."/>
            <person name="Dalin E."/>
            <person name="Tice H."/>
            <person name="Pitluck S."/>
            <person name="Lowry S."/>
            <person name="Clum A."/>
            <person name="Schmutz J."/>
            <person name="Larimer F."/>
            <person name="Land M."/>
            <person name="Hauser L."/>
            <person name="Kyrpides N."/>
            <person name="Kim E."/>
            <person name="Schleheck D."/>
            <person name="Richardson P."/>
        </authorList>
    </citation>
    <scope>NUCLEOTIDE SEQUENCE [LARGE SCALE GENOMIC DNA]</scope>
    <source>
        <strain evidence="3">DSM 14801 / SPH-1</strain>
    </source>
</reference>
<dbReference type="EMBL" id="CP000884">
    <property type="protein sequence ID" value="ABX37334.1"/>
    <property type="molecule type" value="Genomic_DNA"/>
</dbReference>
<keyword evidence="1" id="KW-1133">Transmembrane helix</keyword>
<keyword evidence="1" id="KW-0812">Transmembrane</keyword>
<evidence type="ECO:0000313" key="3">
    <source>
        <dbReference type="Proteomes" id="UP000000784"/>
    </source>
</evidence>